<gene>
    <name evidence="2" type="ORF">L227DRAFT_616615</name>
</gene>
<keyword evidence="3" id="KW-1185">Reference proteome</keyword>
<protein>
    <recommendedName>
        <fullName evidence="1">HNH nuclease domain-containing protein</fullName>
    </recommendedName>
</protein>
<name>A0A5C2RSL6_9APHY</name>
<dbReference type="EMBL" id="ML122313">
    <property type="protein sequence ID" value="RPD53929.1"/>
    <property type="molecule type" value="Genomic_DNA"/>
</dbReference>
<dbReference type="STRING" id="1328759.A0A5C2RSL6"/>
<organism evidence="2 3">
    <name type="scientific">Lentinus tigrinus ALCF2SS1-6</name>
    <dbReference type="NCBI Taxonomy" id="1328759"/>
    <lineage>
        <taxon>Eukaryota</taxon>
        <taxon>Fungi</taxon>
        <taxon>Dikarya</taxon>
        <taxon>Basidiomycota</taxon>
        <taxon>Agaricomycotina</taxon>
        <taxon>Agaricomycetes</taxon>
        <taxon>Polyporales</taxon>
        <taxon>Polyporaceae</taxon>
        <taxon>Lentinus</taxon>
    </lineage>
</organism>
<dbReference type="Proteomes" id="UP000313359">
    <property type="component" value="Unassembled WGS sequence"/>
</dbReference>
<evidence type="ECO:0000313" key="3">
    <source>
        <dbReference type="Proteomes" id="UP000313359"/>
    </source>
</evidence>
<proteinExistence type="predicted"/>
<dbReference type="Pfam" id="PF13391">
    <property type="entry name" value="HNH_2"/>
    <property type="match status" value="1"/>
</dbReference>
<feature type="domain" description="HNH nuclease" evidence="1">
    <location>
        <begin position="180"/>
        <end position="262"/>
    </location>
</feature>
<dbReference type="OrthoDB" id="2750707at2759"/>
<dbReference type="AlphaFoldDB" id="A0A5C2RSL6"/>
<evidence type="ECO:0000313" key="2">
    <source>
        <dbReference type="EMBL" id="RPD53929.1"/>
    </source>
</evidence>
<sequence>MSSAAAEFSPQPLRADFTHPSPNVVSAYSICSDAEHVIDPIQDHWPPEDETVKNKLIHIRILGHLLSQRPLLSDTAISKVANDIVSCRRGSGEADLERLNKLGKFYRDHLLRPFRRLKGRTPNVSSHPSPPPFELTKEDVHQIITETPRTYSHSRRLAMHRENFRCIVTRILDLDYAKTSGTYDAAVSTLEFCHIFPELTNNVETNPGKRDYSCNVWSVLKSFGYDHTVNDLATAEKIHSPENTMMMVHDLHDFFDRLDLWFEPIQNVPNHYRLLSIWILSPHGLSDGQEITFQSADPRIPLPKPEYLGIHAACCMVAHMSGASGLFNEIERDLEEDPDPITEAPAFARALHAQLDHLSLTVI</sequence>
<evidence type="ECO:0000259" key="1">
    <source>
        <dbReference type="Pfam" id="PF13391"/>
    </source>
</evidence>
<dbReference type="InterPro" id="IPR003615">
    <property type="entry name" value="HNH_nuc"/>
</dbReference>
<reference evidence="2" key="1">
    <citation type="journal article" date="2018" name="Genome Biol. Evol.">
        <title>Genomics and development of Lentinus tigrinus, a white-rot wood-decaying mushroom with dimorphic fruiting bodies.</title>
        <authorList>
            <person name="Wu B."/>
            <person name="Xu Z."/>
            <person name="Knudson A."/>
            <person name="Carlson A."/>
            <person name="Chen N."/>
            <person name="Kovaka S."/>
            <person name="LaButti K."/>
            <person name="Lipzen A."/>
            <person name="Pennachio C."/>
            <person name="Riley R."/>
            <person name="Schakwitz W."/>
            <person name="Umezawa K."/>
            <person name="Ohm R.A."/>
            <person name="Grigoriev I.V."/>
            <person name="Nagy L.G."/>
            <person name="Gibbons J."/>
            <person name="Hibbett D."/>
        </authorList>
    </citation>
    <scope>NUCLEOTIDE SEQUENCE [LARGE SCALE GENOMIC DNA]</scope>
    <source>
        <strain evidence="2">ALCF2SS1-6</strain>
    </source>
</reference>
<accession>A0A5C2RSL6</accession>